<reference evidence="1 2" key="1">
    <citation type="submission" date="2019-12" db="EMBL/GenBank/DDBJ databases">
        <title>Genome sequencing and assembly of endphytes of Porphyra tenera.</title>
        <authorList>
            <person name="Park J.M."/>
            <person name="Shin R."/>
            <person name="Jo S.H."/>
        </authorList>
    </citation>
    <scope>NUCLEOTIDE SEQUENCE [LARGE SCALE GENOMIC DNA]</scope>
    <source>
        <strain evidence="1 2">GPM4</strain>
    </source>
</reference>
<protein>
    <submittedName>
        <fullName evidence="1">Uncharacterized protein</fullName>
    </submittedName>
</protein>
<gene>
    <name evidence="1" type="ORF">FX988_02686</name>
</gene>
<dbReference type="KEGG" id="pmes:FX988_02686"/>
<proteinExistence type="predicted"/>
<accession>A0A857JK55</accession>
<organism evidence="1 2">
    <name type="scientific">Paraglaciecola mesophila</name>
    <dbReference type="NCBI Taxonomy" id="197222"/>
    <lineage>
        <taxon>Bacteria</taxon>
        <taxon>Pseudomonadati</taxon>
        <taxon>Pseudomonadota</taxon>
        <taxon>Gammaproteobacteria</taxon>
        <taxon>Alteromonadales</taxon>
        <taxon>Alteromonadaceae</taxon>
        <taxon>Paraglaciecola</taxon>
    </lineage>
</organism>
<dbReference type="Proteomes" id="UP000464524">
    <property type="component" value="Chromosome"/>
</dbReference>
<name>A0A857JK55_9ALTE</name>
<evidence type="ECO:0000313" key="1">
    <source>
        <dbReference type="EMBL" id="QHJ12429.1"/>
    </source>
</evidence>
<sequence length="110" mass="12717">MSERITRMTKMGDWVFEVKMVRALKVANHGDPYSAVAMLTANGEQMYIDTQLTKDNEELSKSDFLTIYKFCESLDMKYVSYDRMKNGVRSSKVIEIEPAKVQRPAIRLVK</sequence>
<evidence type="ECO:0000313" key="2">
    <source>
        <dbReference type="Proteomes" id="UP000464524"/>
    </source>
</evidence>
<dbReference type="EMBL" id="CP047656">
    <property type="protein sequence ID" value="QHJ12429.1"/>
    <property type="molecule type" value="Genomic_DNA"/>
</dbReference>
<keyword evidence="2" id="KW-1185">Reference proteome</keyword>
<dbReference type="AlphaFoldDB" id="A0A857JK55"/>